<dbReference type="Gene3D" id="1.20.1740.10">
    <property type="entry name" value="Amino acid/polyamine transporter I"/>
    <property type="match status" value="1"/>
</dbReference>
<dbReference type="FunCoup" id="A0A1S3JR68">
    <property type="interactions" value="393"/>
</dbReference>
<evidence type="ECO:0000256" key="8">
    <source>
        <dbReference type="SAM" id="MobiDB-lite"/>
    </source>
</evidence>
<feature type="transmembrane region" description="Helical" evidence="9">
    <location>
        <begin position="208"/>
        <end position="229"/>
    </location>
</feature>
<dbReference type="Pfam" id="PF03522">
    <property type="entry name" value="SLC12"/>
    <property type="match status" value="1"/>
</dbReference>
<dbReference type="RefSeq" id="XP_013412903.1">
    <property type="nucleotide sequence ID" value="XM_013557449.1"/>
</dbReference>
<keyword evidence="4" id="KW-0813">Transport</keyword>
<feature type="transmembrane region" description="Helical" evidence="9">
    <location>
        <begin position="265"/>
        <end position="284"/>
    </location>
</feature>
<dbReference type="InterPro" id="IPR004841">
    <property type="entry name" value="AA-permease/SLC12A_dom"/>
</dbReference>
<dbReference type="KEGG" id="lak:106175443"/>
<evidence type="ECO:0000256" key="9">
    <source>
        <dbReference type="SAM" id="Phobius"/>
    </source>
</evidence>
<feature type="transmembrane region" description="Helical" evidence="9">
    <location>
        <begin position="166"/>
        <end position="187"/>
    </location>
</feature>
<dbReference type="GO" id="GO:0055064">
    <property type="term" value="P:chloride ion homeostasis"/>
    <property type="evidence" value="ECO:0007669"/>
    <property type="project" value="TreeGrafter"/>
</dbReference>
<reference evidence="13" key="1">
    <citation type="submission" date="2025-08" db="UniProtKB">
        <authorList>
            <consortium name="RefSeq"/>
        </authorList>
    </citation>
    <scope>IDENTIFICATION</scope>
    <source>
        <tissue evidence="13">Gonads</tissue>
    </source>
</reference>
<protein>
    <recommendedName>
        <fullName evidence="3">Solute carrier family 12 member 9</fullName>
    </recommendedName>
</protein>
<dbReference type="InterPro" id="IPR004842">
    <property type="entry name" value="SLC12A_fam"/>
</dbReference>
<dbReference type="Proteomes" id="UP000085678">
    <property type="component" value="Unplaced"/>
</dbReference>
<feature type="transmembrane region" description="Helical" evidence="9">
    <location>
        <begin position="532"/>
        <end position="551"/>
    </location>
</feature>
<feature type="region of interest" description="Disordered" evidence="8">
    <location>
        <begin position="1"/>
        <end position="24"/>
    </location>
</feature>
<dbReference type="FunFam" id="1.20.1740.10:FF:000013">
    <property type="entry name" value="Solute carrier family 12 member"/>
    <property type="match status" value="1"/>
</dbReference>
<evidence type="ECO:0000256" key="7">
    <source>
        <dbReference type="ARBA" id="ARBA00023136"/>
    </source>
</evidence>
<comment type="similarity">
    <text evidence="2">Belongs to the SLC12A transporter family.</text>
</comment>
<keyword evidence="7 9" id="KW-0472">Membrane</keyword>
<evidence type="ECO:0000256" key="6">
    <source>
        <dbReference type="ARBA" id="ARBA00022989"/>
    </source>
</evidence>
<accession>A0A1S3JR68</accession>
<dbReference type="OMA" id="NIKYWRP"/>
<feature type="transmembrane region" description="Helical" evidence="9">
    <location>
        <begin position="504"/>
        <end position="526"/>
    </location>
</feature>
<feature type="transmembrane region" description="Helical" evidence="9">
    <location>
        <begin position="132"/>
        <end position="154"/>
    </location>
</feature>
<evidence type="ECO:0000256" key="3">
    <source>
        <dbReference type="ARBA" id="ARBA00019359"/>
    </source>
</evidence>
<evidence type="ECO:0000256" key="5">
    <source>
        <dbReference type="ARBA" id="ARBA00022692"/>
    </source>
</evidence>
<evidence type="ECO:0000256" key="4">
    <source>
        <dbReference type="ARBA" id="ARBA00022448"/>
    </source>
</evidence>
<evidence type="ECO:0000256" key="1">
    <source>
        <dbReference type="ARBA" id="ARBA00004141"/>
    </source>
</evidence>
<dbReference type="AlphaFoldDB" id="A0A1S3JR68"/>
<dbReference type="OrthoDB" id="2020542at2759"/>
<feature type="transmembrane region" description="Helical" evidence="9">
    <location>
        <begin position="412"/>
        <end position="431"/>
    </location>
</feature>
<dbReference type="GeneID" id="106175443"/>
<gene>
    <name evidence="13" type="primary">LOC106175443</name>
</gene>
<dbReference type="PANTHER" id="PTHR11827:SF72">
    <property type="entry name" value="GH08340P"/>
    <property type="match status" value="1"/>
</dbReference>
<dbReference type="GO" id="GO:0016020">
    <property type="term" value="C:membrane"/>
    <property type="evidence" value="ECO:0007669"/>
    <property type="project" value="UniProtKB-SubCell"/>
</dbReference>
<evidence type="ECO:0000313" key="12">
    <source>
        <dbReference type="Proteomes" id="UP000085678"/>
    </source>
</evidence>
<comment type="subcellular location">
    <subcellularLocation>
        <location evidence="1">Membrane</location>
        <topology evidence="1">Multi-pass membrane protein</topology>
    </subcellularLocation>
</comment>
<evidence type="ECO:0000313" key="13">
    <source>
        <dbReference type="RefSeq" id="XP_013412903.1"/>
    </source>
</evidence>
<evidence type="ECO:0000259" key="11">
    <source>
        <dbReference type="Pfam" id="PF03522"/>
    </source>
</evidence>
<feature type="transmembrane region" description="Helical" evidence="9">
    <location>
        <begin position="372"/>
        <end position="391"/>
    </location>
</feature>
<dbReference type="InterPro" id="IPR018491">
    <property type="entry name" value="SLC12_C"/>
</dbReference>
<feature type="domain" description="SLC12A transporter C-terminal" evidence="11">
    <location>
        <begin position="655"/>
        <end position="743"/>
    </location>
</feature>
<dbReference type="GO" id="GO:0015379">
    <property type="term" value="F:potassium:chloride symporter activity"/>
    <property type="evidence" value="ECO:0007669"/>
    <property type="project" value="TreeGrafter"/>
</dbReference>
<evidence type="ECO:0000256" key="2">
    <source>
        <dbReference type="ARBA" id="ARBA00010593"/>
    </source>
</evidence>
<feature type="transmembrane region" description="Helical" evidence="9">
    <location>
        <begin position="451"/>
        <end position="473"/>
    </location>
</feature>
<keyword evidence="5 9" id="KW-0812">Transmembrane</keyword>
<dbReference type="GO" id="GO:0006884">
    <property type="term" value="P:cell volume homeostasis"/>
    <property type="evidence" value="ECO:0007669"/>
    <property type="project" value="TreeGrafter"/>
</dbReference>
<feature type="transmembrane region" description="Helical" evidence="9">
    <location>
        <begin position="291"/>
        <end position="310"/>
    </location>
</feature>
<name>A0A1S3JR68_LINAN</name>
<sequence length="1006" mass="111697">MAFSNTLRRGRNLESVNSDPGDDTAPLVVEDFWRGSSSNDAEMDDKVKLVSSPSSMPRRRSTQTESEARLRRVIKEDQNLLADHGLGEDAPHIANLIQRSLSGFYQDAPDVGIEGARAESADGKSRRTLNTFMGVFCPVALSMFSVVLFLRLGFVVGEAGMLQTLLMFVLAYTILLLTVLSICAISTNGAIEGGGAYYMISRALGPEFGGAIGLLFFFANVFSAALYVAGFVEGLLSNFGPGGTLNLDPPLPEDDINASFKGYSYLYATVVLIFCLIVCMIGGAMFARTSLFILMVVVLCTLMVIISTFVKQASELPIPIPIPRTNTLVYPDVSNVTENVTTVFYNYTGYSIHTFMENLFGKYTADYTNPKVIQNFAIVFAVLFSSVTGIMNGSNMSGELKDPSRSIPRGTLGAVSFTFTTYIILAFITAFTASGDLLRNNYGYLQEVNIWAPFVIIGIFAATLSAALGNLIGASRVLEALARDELFWFLLKPATIVTRSGNPWVAVIISWLLVQLVLLIGSLNAIAPLVSVFFLLSYAATNLACLALELASAPNFRPTFKYFFWWTSLLGMLGCLAMCFLINAVFAAVAVIILMLLVMVLHLRTWPTSWGSISQALIFHQVRKYLLLLDSRKEHVKFWRPQILLLVANPRSCINLIHFVNDLKKGGLYVLGHVKVGEFDQQKDDEVQQEYPGWLALIDSLKVKAFAEMTVAESVREGMRHLVYISGLGGMKPNTICLGFYDDSVPMDTLVHRRRRTRTFYGSAEEGSTDPVAEIFPPLRGIGDRKPLVAEEYVKLIADTLKMSKNIFICRHFQQLDKEAIIKSKNRKFIDVWPVNMFNPRTAGYLDMSCLFILQLACILNMVSGWKSKTTLRIFLCVEREGPDTERKQKKLEEILKQLRILGQIRAIPWTDAVIHHATSQQSAEETKLSTDYTVVSDEYVVKLNELIKQHSSNQGNTAVTFLYLPRTPKKESLYTKYLKQLAILTDDLPPTVLVHGIHPVTSTTL</sequence>
<evidence type="ECO:0000259" key="10">
    <source>
        <dbReference type="Pfam" id="PF00324"/>
    </source>
</evidence>
<dbReference type="InParanoid" id="A0A1S3JR68"/>
<dbReference type="PANTHER" id="PTHR11827">
    <property type="entry name" value="SOLUTE CARRIER FAMILY 12, CATION COTRANSPORTERS"/>
    <property type="match status" value="1"/>
</dbReference>
<dbReference type="Pfam" id="PF00324">
    <property type="entry name" value="AA_permease"/>
    <property type="match status" value="1"/>
</dbReference>
<proteinExistence type="inferred from homology"/>
<feature type="region of interest" description="Disordered" evidence="8">
    <location>
        <begin position="39"/>
        <end position="68"/>
    </location>
</feature>
<keyword evidence="6 9" id="KW-1133">Transmembrane helix</keyword>
<keyword evidence="12" id="KW-1185">Reference proteome</keyword>
<dbReference type="GO" id="GO:0055075">
    <property type="term" value="P:potassium ion homeostasis"/>
    <property type="evidence" value="ECO:0007669"/>
    <property type="project" value="TreeGrafter"/>
</dbReference>
<organism evidence="12 13">
    <name type="scientific">Lingula anatina</name>
    <name type="common">Brachiopod</name>
    <name type="synonym">Lingula unguis</name>
    <dbReference type="NCBI Taxonomy" id="7574"/>
    <lineage>
        <taxon>Eukaryota</taxon>
        <taxon>Metazoa</taxon>
        <taxon>Spiralia</taxon>
        <taxon>Lophotrochozoa</taxon>
        <taxon>Brachiopoda</taxon>
        <taxon>Linguliformea</taxon>
        <taxon>Lingulata</taxon>
        <taxon>Lingulida</taxon>
        <taxon>Linguloidea</taxon>
        <taxon>Lingulidae</taxon>
        <taxon>Lingula</taxon>
    </lineage>
</organism>
<feature type="domain" description="Amino acid permease/ SLC12A" evidence="10">
    <location>
        <begin position="141"/>
        <end position="644"/>
    </location>
</feature>
<feature type="transmembrane region" description="Helical" evidence="9">
    <location>
        <begin position="563"/>
        <end position="596"/>
    </location>
</feature>